<gene>
    <name evidence="2" type="ORF">Rhe02_75180</name>
</gene>
<evidence type="ECO:0000313" key="3">
    <source>
        <dbReference type="Proteomes" id="UP000612899"/>
    </source>
</evidence>
<evidence type="ECO:0000313" key="2">
    <source>
        <dbReference type="EMBL" id="GIH09451.1"/>
    </source>
</evidence>
<reference evidence="2" key="1">
    <citation type="submission" date="2021-01" db="EMBL/GenBank/DDBJ databases">
        <title>Whole genome shotgun sequence of Rhizocola hellebori NBRC 109834.</title>
        <authorList>
            <person name="Komaki H."/>
            <person name="Tamura T."/>
        </authorList>
    </citation>
    <scope>NUCLEOTIDE SEQUENCE</scope>
    <source>
        <strain evidence="2">NBRC 109834</strain>
    </source>
</reference>
<feature type="region of interest" description="Disordered" evidence="1">
    <location>
        <begin position="1"/>
        <end position="44"/>
    </location>
</feature>
<proteinExistence type="predicted"/>
<sequence length="94" mass="10466">MGSTSFQRTSMCRIQPEFSASSEKARPRWPTAEKEHDNATERDCFPGGSRMSGCVGTRRVRFLNAATFRGGDLGRGRVAWRIGFRLLPVAAQKC</sequence>
<name>A0A8J3QEV3_9ACTN</name>
<dbReference type="Proteomes" id="UP000612899">
    <property type="component" value="Unassembled WGS sequence"/>
</dbReference>
<organism evidence="2 3">
    <name type="scientific">Rhizocola hellebori</name>
    <dbReference type="NCBI Taxonomy" id="1392758"/>
    <lineage>
        <taxon>Bacteria</taxon>
        <taxon>Bacillati</taxon>
        <taxon>Actinomycetota</taxon>
        <taxon>Actinomycetes</taxon>
        <taxon>Micromonosporales</taxon>
        <taxon>Micromonosporaceae</taxon>
        <taxon>Rhizocola</taxon>
    </lineage>
</organism>
<dbReference type="AlphaFoldDB" id="A0A8J3QEV3"/>
<feature type="compositionally biased region" description="Basic and acidic residues" evidence="1">
    <location>
        <begin position="23"/>
        <end position="44"/>
    </location>
</feature>
<protein>
    <submittedName>
        <fullName evidence="2">Uncharacterized protein</fullName>
    </submittedName>
</protein>
<dbReference type="EMBL" id="BONY01000068">
    <property type="protein sequence ID" value="GIH09451.1"/>
    <property type="molecule type" value="Genomic_DNA"/>
</dbReference>
<comment type="caution">
    <text evidence="2">The sequence shown here is derived from an EMBL/GenBank/DDBJ whole genome shotgun (WGS) entry which is preliminary data.</text>
</comment>
<evidence type="ECO:0000256" key="1">
    <source>
        <dbReference type="SAM" id="MobiDB-lite"/>
    </source>
</evidence>
<feature type="compositionally biased region" description="Polar residues" evidence="1">
    <location>
        <begin position="1"/>
        <end position="22"/>
    </location>
</feature>
<keyword evidence="3" id="KW-1185">Reference proteome</keyword>
<accession>A0A8J3QEV3</accession>